<dbReference type="WBParaSite" id="Pan_g10587.t1">
    <property type="protein sequence ID" value="Pan_g10587.t1"/>
    <property type="gene ID" value="Pan_g10587"/>
</dbReference>
<evidence type="ECO:0000313" key="3">
    <source>
        <dbReference type="WBParaSite" id="Pan_g10587.t1"/>
    </source>
</evidence>
<organism evidence="2 3">
    <name type="scientific">Panagrellus redivivus</name>
    <name type="common">Microworm</name>
    <dbReference type="NCBI Taxonomy" id="6233"/>
    <lineage>
        <taxon>Eukaryota</taxon>
        <taxon>Metazoa</taxon>
        <taxon>Ecdysozoa</taxon>
        <taxon>Nematoda</taxon>
        <taxon>Chromadorea</taxon>
        <taxon>Rhabditida</taxon>
        <taxon>Tylenchina</taxon>
        <taxon>Panagrolaimomorpha</taxon>
        <taxon>Panagrolaimoidea</taxon>
        <taxon>Panagrolaimidae</taxon>
        <taxon>Panagrellus</taxon>
    </lineage>
</organism>
<feature type="transmembrane region" description="Helical" evidence="1">
    <location>
        <begin position="158"/>
        <end position="183"/>
    </location>
</feature>
<protein>
    <submittedName>
        <fullName evidence="3">Claudin-9-like</fullName>
    </submittedName>
</protein>
<evidence type="ECO:0000256" key="1">
    <source>
        <dbReference type="SAM" id="Phobius"/>
    </source>
</evidence>
<sequence>MCLSTVTKTFYVLIVGLTFILTIIGLVTPNWRVFHSVNSTSDDGHIGLKKGCHFPPHGVSTTETQCQAWWQDRPKWERDVWALILAALVIEACALIWALSSYIICCCNKRFCHLLPIWSLVFCALLAAAVGLFAGNKAKDAGMITDDPQYKGTLKLGYSYFIEVVALLLGIASIIIGAMTSLLSDICC</sequence>
<dbReference type="PANTHER" id="PTHR37446">
    <property type="entry name" value="CLAUDIN-LIKE IN CAENORHABDITIS"/>
    <property type="match status" value="1"/>
</dbReference>
<evidence type="ECO:0000313" key="2">
    <source>
        <dbReference type="Proteomes" id="UP000492821"/>
    </source>
</evidence>
<keyword evidence="1" id="KW-0812">Transmembrane</keyword>
<feature type="transmembrane region" description="Helical" evidence="1">
    <location>
        <begin position="80"/>
        <end position="105"/>
    </location>
</feature>
<feature type="transmembrane region" description="Helical" evidence="1">
    <location>
        <begin position="117"/>
        <end position="138"/>
    </location>
</feature>
<dbReference type="Gene3D" id="1.20.140.150">
    <property type="match status" value="1"/>
</dbReference>
<dbReference type="InterPro" id="IPR009545">
    <property type="entry name" value="Claudin-like"/>
</dbReference>
<dbReference type="Proteomes" id="UP000492821">
    <property type="component" value="Unassembled WGS sequence"/>
</dbReference>
<keyword evidence="1" id="KW-1133">Transmembrane helix</keyword>
<name>A0A7E4UMN1_PANRE</name>
<accession>A0A7E4UMN1</accession>
<dbReference type="Pfam" id="PF06653">
    <property type="entry name" value="Claudin_3"/>
    <property type="match status" value="1"/>
</dbReference>
<dbReference type="AlphaFoldDB" id="A0A7E4UMN1"/>
<feature type="transmembrane region" description="Helical" evidence="1">
    <location>
        <begin position="9"/>
        <end position="28"/>
    </location>
</feature>
<reference evidence="2" key="1">
    <citation type="journal article" date="2013" name="Genetics">
        <title>The draft genome and transcriptome of Panagrellus redivivus are shaped by the harsh demands of a free-living lifestyle.</title>
        <authorList>
            <person name="Srinivasan J."/>
            <person name="Dillman A.R."/>
            <person name="Macchietto M.G."/>
            <person name="Heikkinen L."/>
            <person name="Lakso M."/>
            <person name="Fracchia K.M."/>
            <person name="Antoshechkin I."/>
            <person name="Mortazavi A."/>
            <person name="Wong G."/>
            <person name="Sternberg P.W."/>
        </authorList>
    </citation>
    <scope>NUCLEOTIDE SEQUENCE [LARGE SCALE GENOMIC DNA]</scope>
    <source>
        <strain evidence="2">MT8872</strain>
    </source>
</reference>
<reference evidence="3" key="2">
    <citation type="submission" date="2020-10" db="UniProtKB">
        <authorList>
            <consortium name="WormBaseParasite"/>
        </authorList>
    </citation>
    <scope>IDENTIFICATION</scope>
</reference>
<keyword evidence="2" id="KW-1185">Reference proteome</keyword>
<dbReference type="PANTHER" id="PTHR37446:SF1">
    <property type="entry name" value="CLAUDIN"/>
    <property type="match status" value="1"/>
</dbReference>
<proteinExistence type="predicted"/>
<keyword evidence="1" id="KW-0472">Membrane</keyword>